<evidence type="ECO:0000259" key="2">
    <source>
        <dbReference type="PROSITE" id="PS50217"/>
    </source>
</evidence>
<dbReference type="EMBL" id="JATAAI010000015">
    <property type="protein sequence ID" value="KAK1740702.1"/>
    <property type="molecule type" value="Genomic_DNA"/>
</dbReference>
<feature type="region of interest" description="Disordered" evidence="1">
    <location>
        <begin position="305"/>
        <end position="326"/>
    </location>
</feature>
<dbReference type="SMART" id="SM00338">
    <property type="entry name" value="BRLZ"/>
    <property type="match status" value="1"/>
</dbReference>
<evidence type="ECO:0000256" key="1">
    <source>
        <dbReference type="SAM" id="MobiDB-lite"/>
    </source>
</evidence>
<sequence length="338" mass="37567">MTIAAATDVLMAPTIASTSTDESARKRRRVSDDVLIPDEITSESTQDSPVVPAAAPIVTVRRTKGAKRPQMKYDPSVPMTKEETSVWRREQRRKRNRESAAACRRRQRDRISELEVEVSDWRAKFDEALNKLKDLEGEEAVAHFEALRNLAPPTRCSTPENELAAPEDTTSMSIPDMDCSHIITPNCPKFVPLINTSEEDDIRFPVLEVSADVTADKVNTSLDSLDSRVEKQQYLKEMITRPAKSRLLTSRRRIAMKITGTVSATPLDNIESVCDDLLQVVPESCLSLTELKTMPFPETCPSLVTASTSKNSTPVTTDGESDEDSDLGEFLADAVQWL</sequence>
<dbReference type="PROSITE" id="PS50217">
    <property type="entry name" value="BZIP"/>
    <property type="match status" value="1"/>
</dbReference>
<dbReference type="AlphaFoldDB" id="A0AAD8Y713"/>
<dbReference type="Pfam" id="PF00170">
    <property type="entry name" value="bZIP_1"/>
    <property type="match status" value="1"/>
</dbReference>
<dbReference type="Proteomes" id="UP001224775">
    <property type="component" value="Unassembled WGS sequence"/>
</dbReference>
<feature type="compositionally biased region" description="Polar residues" evidence="1">
    <location>
        <begin position="305"/>
        <end position="316"/>
    </location>
</feature>
<proteinExistence type="predicted"/>
<feature type="region of interest" description="Disordered" evidence="1">
    <location>
        <begin position="64"/>
        <end position="105"/>
    </location>
</feature>
<feature type="compositionally biased region" description="Basic and acidic residues" evidence="1">
    <location>
        <begin position="80"/>
        <end position="89"/>
    </location>
</feature>
<evidence type="ECO:0000313" key="3">
    <source>
        <dbReference type="EMBL" id="KAK1740702.1"/>
    </source>
</evidence>
<name>A0AAD8Y713_9STRA</name>
<dbReference type="SUPFAM" id="SSF57959">
    <property type="entry name" value="Leucine zipper domain"/>
    <property type="match status" value="1"/>
</dbReference>
<gene>
    <name evidence="3" type="ORF">QTG54_008797</name>
</gene>
<feature type="domain" description="BZIP" evidence="2">
    <location>
        <begin position="88"/>
        <end position="138"/>
    </location>
</feature>
<dbReference type="Gene3D" id="1.20.5.170">
    <property type="match status" value="1"/>
</dbReference>
<dbReference type="InterPro" id="IPR046347">
    <property type="entry name" value="bZIP_sf"/>
</dbReference>
<dbReference type="GO" id="GO:0003700">
    <property type="term" value="F:DNA-binding transcription factor activity"/>
    <property type="evidence" value="ECO:0007669"/>
    <property type="project" value="InterPro"/>
</dbReference>
<dbReference type="CDD" id="cd14686">
    <property type="entry name" value="bZIP"/>
    <property type="match status" value="1"/>
</dbReference>
<keyword evidence="4" id="KW-1185">Reference proteome</keyword>
<protein>
    <recommendedName>
        <fullName evidence="2">BZIP domain-containing protein</fullName>
    </recommendedName>
</protein>
<dbReference type="InterPro" id="IPR004827">
    <property type="entry name" value="bZIP"/>
</dbReference>
<organism evidence="3 4">
    <name type="scientific">Skeletonema marinoi</name>
    <dbReference type="NCBI Taxonomy" id="267567"/>
    <lineage>
        <taxon>Eukaryota</taxon>
        <taxon>Sar</taxon>
        <taxon>Stramenopiles</taxon>
        <taxon>Ochrophyta</taxon>
        <taxon>Bacillariophyta</taxon>
        <taxon>Coscinodiscophyceae</taxon>
        <taxon>Thalassiosirophycidae</taxon>
        <taxon>Thalassiosirales</taxon>
        <taxon>Skeletonemataceae</taxon>
        <taxon>Skeletonema</taxon>
        <taxon>Skeletonema marinoi-dohrnii complex</taxon>
    </lineage>
</organism>
<feature type="region of interest" description="Disordered" evidence="1">
    <location>
        <begin position="17"/>
        <end position="51"/>
    </location>
</feature>
<evidence type="ECO:0000313" key="4">
    <source>
        <dbReference type="Proteomes" id="UP001224775"/>
    </source>
</evidence>
<comment type="caution">
    <text evidence="3">The sequence shown here is derived from an EMBL/GenBank/DDBJ whole genome shotgun (WGS) entry which is preliminary data.</text>
</comment>
<reference evidence="3" key="1">
    <citation type="submission" date="2023-06" db="EMBL/GenBank/DDBJ databases">
        <title>Survivors Of The Sea: Transcriptome response of Skeletonema marinoi to long-term dormancy.</title>
        <authorList>
            <person name="Pinder M.I.M."/>
            <person name="Kourtchenko O."/>
            <person name="Robertson E.K."/>
            <person name="Larsson T."/>
            <person name="Maumus F."/>
            <person name="Osuna-Cruz C.M."/>
            <person name="Vancaester E."/>
            <person name="Stenow R."/>
            <person name="Vandepoele K."/>
            <person name="Ploug H."/>
            <person name="Bruchert V."/>
            <person name="Godhe A."/>
            <person name="Topel M."/>
        </authorList>
    </citation>
    <scope>NUCLEOTIDE SEQUENCE</scope>
    <source>
        <strain evidence="3">R05AC</strain>
    </source>
</reference>
<accession>A0AAD8Y713</accession>
<dbReference type="PROSITE" id="PS00036">
    <property type="entry name" value="BZIP_BASIC"/>
    <property type="match status" value="1"/>
</dbReference>